<dbReference type="EMBL" id="JACAGC010000001">
    <property type="protein sequence ID" value="KAF6389860.1"/>
    <property type="molecule type" value="Genomic_DNA"/>
</dbReference>
<dbReference type="PANTHER" id="PTHR37876">
    <property type="entry name" value="PROTEIN GAR2-LIKE"/>
    <property type="match status" value="1"/>
</dbReference>
<dbReference type="PANTHER" id="PTHR37876:SF1">
    <property type="entry name" value="SERINE_ARGININE REPETITIVE MATRIX PROTEIN 4-LIKE-RELATED"/>
    <property type="match status" value="1"/>
</dbReference>
<feature type="compositionally biased region" description="Basic residues" evidence="1">
    <location>
        <begin position="60"/>
        <end position="75"/>
    </location>
</feature>
<protein>
    <submittedName>
        <fullName evidence="2">Uncharacterized protein</fullName>
    </submittedName>
</protein>
<proteinExistence type="predicted"/>
<dbReference type="Proteomes" id="UP000585614">
    <property type="component" value="Unassembled WGS sequence"/>
</dbReference>
<reference evidence="2 3" key="1">
    <citation type="journal article" date="2020" name="Nature">
        <title>Six reference-quality genomes reveal evolution of bat adaptations.</title>
        <authorList>
            <person name="Jebb D."/>
            <person name="Huang Z."/>
            <person name="Pippel M."/>
            <person name="Hughes G.M."/>
            <person name="Lavrichenko K."/>
            <person name="Devanna P."/>
            <person name="Winkler S."/>
            <person name="Jermiin L.S."/>
            <person name="Skirmuntt E.C."/>
            <person name="Katzourakis A."/>
            <person name="Burkitt-Gray L."/>
            <person name="Ray D.A."/>
            <person name="Sullivan K.A.M."/>
            <person name="Roscito J.G."/>
            <person name="Kirilenko B.M."/>
            <person name="Davalos L.M."/>
            <person name="Corthals A.P."/>
            <person name="Power M.L."/>
            <person name="Jones G."/>
            <person name="Ransome R.D."/>
            <person name="Dechmann D.K.N."/>
            <person name="Locatelli A.G."/>
            <person name="Puechmaille S.J."/>
            <person name="Fedrigo O."/>
            <person name="Jarvis E.D."/>
            <person name="Hiller M."/>
            <person name="Vernes S.C."/>
            <person name="Myers E.W."/>
            <person name="Teeling E.C."/>
        </authorList>
    </citation>
    <scope>NUCLEOTIDE SEQUENCE [LARGE SCALE GENOMIC DNA]</scope>
    <source>
        <strain evidence="2">MRhiFer1</strain>
        <tissue evidence="2">Lung</tissue>
    </source>
</reference>
<feature type="compositionally biased region" description="Basic residues" evidence="1">
    <location>
        <begin position="97"/>
        <end position="106"/>
    </location>
</feature>
<sequence length="115" mass="13069">MAKVTKKKPQPQRDMEQPTSSTKGKKMKAPNQPRTRSVCKVQMTTPNVKGSLQMSSTQKGSKKTTKPIRKAKKSRGTTLFTQDRRLNETLNRNKPVQNKKKMKKSLTSRDLQGIQ</sequence>
<feature type="compositionally biased region" description="Basic residues" evidence="1">
    <location>
        <begin position="1"/>
        <end position="10"/>
    </location>
</feature>
<feature type="compositionally biased region" description="Polar residues" evidence="1">
    <location>
        <begin position="42"/>
        <end position="54"/>
    </location>
</feature>
<dbReference type="AlphaFoldDB" id="A0A7J8AUU5"/>
<organism evidence="2 3">
    <name type="scientific">Rhinolophus ferrumequinum</name>
    <name type="common">Greater horseshoe bat</name>
    <dbReference type="NCBI Taxonomy" id="59479"/>
    <lineage>
        <taxon>Eukaryota</taxon>
        <taxon>Metazoa</taxon>
        <taxon>Chordata</taxon>
        <taxon>Craniata</taxon>
        <taxon>Vertebrata</taxon>
        <taxon>Euteleostomi</taxon>
        <taxon>Mammalia</taxon>
        <taxon>Eutheria</taxon>
        <taxon>Laurasiatheria</taxon>
        <taxon>Chiroptera</taxon>
        <taxon>Yinpterochiroptera</taxon>
        <taxon>Rhinolophoidea</taxon>
        <taxon>Rhinolophidae</taxon>
        <taxon>Rhinolophinae</taxon>
        <taxon>Rhinolophus</taxon>
    </lineage>
</organism>
<comment type="caution">
    <text evidence="2">The sequence shown here is derived from an EMBL/GenBank/DDBJ whole genome shotgun (WGS) entry which is preliminary data.</text>
</comment>
<name>A0A7J8AUU5_RHIFE</name>
<evidence type="ECO:0000256" key="1">
    <source>
        <dbReference type="SAM" id="MobiDB-lite"/>
    </source>
</evidence>
<accession>A0A7J8AUU5</accession>
<feature type="region of interest" description="Disordered" evidence="1">
    <location>
        <begin position="1"/>
        <end position="115"/>
    </location>
</feature>
<evidence type="ECO:0000313" key="3">
    <source>
        <dbReference type="Proteomes" id="UP000585614"/>
    </source>
</evidence>
<evidence type="ECO:0000313" key="2">
    <source>
        <dbReference type="EMBL" id="KAF6389860.1"/>
    </source>
</evidence>
<dbReference type="InterPro" id="IPR040433">
    <property type="entry name" value="Spermatid_TP"/>
</dbReference>
<gene>
    <name evidence="2" type="ORF">mRhiFer1_003551</name>
</gene>